<sequence>MPTREEVMKALEVVKDPELHINVVDLGLVYDVQIDGGKVFVAMSLTTPACPIGPMITQQAEAVLRSLPGVEDVHVELVWDPPWTPDMMSDRLKKARQMGLL</sequence>
<reference evidence="2" key="1">
    <citation type="submission" date="2022-03" db="EMBL/GenBank/DDBJ databases">
        <title>Complete genome sequence of Caldinitratiruptor microaerophilus.</title>
        <authorList>
            <person name="Mukaiyama R."/>
            <person name="Nishiyama T."/>
            <person name="Ueda K."/>
        </authorList>
    </citation>
    <scope>NUCLEOTIDE SEQUENCE</scope>
    <source>
        <strain evidence="2">JCM 16183</strain>
    </source>
</reference>
<dbReference type="KEGG" id="cmic:caldi_25770"/>
<dbReference type="SUPFAM" id="SSF117916">
    <property type="entry name" value="Fe-S cluster assembly (FSCA) domain-like"/>
    <property type="match status" value="1"/>
</dbReference>
<name>A0AA35CLM7_9FIRM</name>
<dbReference type="InterPro" id="IPR052339">
    <property type="entry name" value="Fe-S_Maturation_MIP18"/>
</dbReference>
<dbReference type="InterPro" id="IPR034904">
    <property type="entry name" value="FSCA_dom_sf"/>
</dbReference>
<dbReference type="Pfam" id="PF01883">
    <property type="entry name" value="FeS_assembly_P"/>
    <property type="match status" value="1"/>
</dbReference>
<dbReference type="PANTHER" id="PTHR42831:SF1">
    <property type="entry name" value="FE-S PROTEIN MATURATION AUXILIARY FACTOR YITW"/>
    <property type="match status" value="1"/>
</dbReference>
<dbReference type="AlphaFoldDB" id="A0AA35CLM7"/>
<proteinExistence type="predicted"/>
<evidence type="ECO:0000259" key="1">
    <source>
        <dbReference type="Pfam" id="PF01883"/>
    </source>
</evidence>
<dbReference type="EMBL" id="AP025628">
    <property type="protein sequence ID" value="BDG61487.1"/>
    <property type="molecule type" value="Genomic_DNA"/>
</dbReference>
<keyword evidence="3" id="KW-1185">Reference proteome</keyword>
<dbReference type="Gene3D" id="3.30.300.130">
    <property type="entry name" value="Fe-S cluster assembly (FSCA)"/>
    <property type="match status" value="1"/>
</dbReference>
<dbReference type="RefSeq" id="WP_264842132.1">
    <property type="nucleotide sequence ID" value="NZ_AP025628.1"/>
</dbReference>
<accession>A0AA35CLM7</accession>
<evidence type="ECO:0000313" key="3">
    <source>
        <dbReference type="Proteomes" id="UP001163687"/>
    </source>
</evidence>
<dbReference type="PANTHER" id="PTHR42831">
    <property type="entry name" value="FE-S PROTEIN MATURATION AUXILIARY FACTOR YITW"/>
    <property type="match status" value="1"/>
</dbReference>
<dbReference type="Proteomes" id="UP001163687">
    <property type="component" value="Chromosome"/>
</dbReference>
<evidence type="ECO:0000313" key="2">
    <source>
        <dbReference type="EMBL" id="BDG61487.1"/>
    </source>
</evidence>
<protein>
    <recommendedName>
        <fullName evidence="1">MIP18 family-like domain-containing protein</fullName>
    </recommendedName>
</protein>
<gene>
    <name evidence="2" type="ORF">caldi_25770</name>
</gene>
<organism evidence="2 3">
    <name type="scientific">Caldinitratiruptor microaerophilus</name>
    <dbReference type="NCBI Taxonomy" id="671077"/>
    <lineage>
        <taxon>Bacteria</taxon>
        <taxon>Bacillati</taxon>
        <taxon>Bacillota</taxon>
        <taxon>Clostridia</taxon>
        <taxon>Eubacteriales</taxon>
        <taxon>Symbiobacteriaceae</taxon>
        <taxon>Caldinitratiruptor</taxon>
    </lineage>
</organism>
<dbReference type="InterPro" id="IPR002744">
    <property type="entry name" value="MIP18-like"/>
</dbReference>
<feature type="domain" description="MIP18 family-like" evidence="1">
    <location>
        <begin position="4"/>
        <end position="76"/>
    </location>
</feature>